<gene>
    <name evidence="2" type="ORF">CAMP_LOCUS1990</name>
</gene>
<proteinExistence type="predicted"/>
<keyword evidence="3" id="KW-1185">Reference proteome</keyword>
<dbReference type="GO" id="GO:0099503">
    <property type="term" value="C:secretory vesicle"/>
    <property type="evidence" value="ECO:0007669"/>
    <property type="project" value="TreeGrafter"/>
</dbReference>
<dbReference type="PANTHER" id="PTHR45999">
    <property type="entry name" value="UNC-13-4A, ISOFORM B"/>
    <property type="match status" value="1"/>
</dbReference>
<dbReference type="PANTHER" id="PTHR45999:SF4">
    <property type="entry name" value="UNC-13-4A, ISOFORM B"/>
    <property type="match status" value="1"/>
</dbReference>
<evidence type="ECO:0000256" key="1">
    <source>
        <dbReference type="ARBA" id="ARBA00022483"/>
    </source>
</evidence>
<evidence type="ECO:0000313" key="3">
    <source>
        <dbReference type="Proteomes" id="UP001152747"/>
    </source>
</evidence>
<name>A0A9P1I6E9_9PELO</name>
<dbReference type="Proteomes" id="UP001152747">
    <property type="component" value="Unassembled WGS sequence"/>
</dbReference>
<evidence type="ECO:0000313" key="2">
    <source>
        <dbReference type="EMBL" id="CAI5439353.1"/>
    </source>
</evidence>
<dbReference type="EMBL" id="CANHGI010000001">
    <property type="protein sequence ID" value="CAI5439353.1"/>
    <property type="molecule type" value="Genomic_DNA"/>
</dbReference>
<keyword evidence="1" id="KW-0268">Exocytosis</keyword>
<comment type="caution">
    <text evidence="2">The sequence shown here is derived from an EMBL/GenBank/DDBJ whole genome shotgun (WGS) entry which is preliminary data.</text>
</comment>
<dbReference type="AlphaFoldDB" id="A0A9P1I6E9"/>
<organism evidence="2 3">
    <name type="scientific">Caenorhabditis angaria</name>
    <dbReference type="NCBI Taxonomy" id="860376"/>
    <lineage>
        <taxon>Eukaryota</taxon>
        <taxon>Metazoa</taxon>
        <taxon>Ecdysozoa</taxon>
        <taxon>Nematoda</taxon>
        <taxon>Chromadorea</taxon>
        <taxon>Rhabditida</taxon>
        <taxon>Rhabditina</taxon>
        <taxon>Rhabditomorpha</taxon>
        <taxon>Rhabditoidea</taxon>
        <taxon>Rhabditidae</taxon>
        <taxon>Peloderinae</taxon>
        <taxon>Caenorhabditis</taxon>
    </lineage>
</organism>
<dbReference type="GO" id="GO:0006887">
    <property type="term" value="P:exocytosis"/>
    <property type="evidence" value="ECO:0007669"/>
    <property type="project" value="UniProtKB-KW"/>
</dbReference>
<dbReference type="InterPro" id="IPR052095">
    <property type="entry name" value="UNC-13_domain"/>
</dbReference>
<protein>
    <submittedName>
        <fullName evidence="2">Uncharacterized protein</fullName>
    </submittedName>
</protein>
<accession>A0A9P1I6E9</accession>
<sequence>MAFFFEIPSFILKVCEMITFLVWDDEDSSIQIDDRALFDVIEKMTACEIEVDLHHPLLVPSLIYLNDCTSTEIRNILEKFANEPLFPPISHHRLKPINDSLKIVGEICILEIWDDFADLTSPASCLSMELSKLLVESAKRFENTVKYAGFLELYTKLHNLWARLNEESKSYQIFFNQFDINYIKTSVKALENTVFLAELQNFI</sequence>
<reference evidence="2" key="1">
    <citation type="submission" date="2022-11" db="EMBL/GenBank/DDBJ databases">
        <authorList>
            <person name="Kikuchi T."/>
        </authorList>
    </citation>
    <scope>NUCLEOTIDE SEQUENCE</scope>
    <source>
        <strain evidence="2">PS1010</strain>
    </source>
</reference>